<evidence type="ECO:0000256" key="3">
    <source>
        <dbReference type="ARBA" id="ARBA00022603"/>
    </source>
</evidence>
<gene>
    <name evidence="10" type="ORF">TP2_11530</name>
</gene>
<dbReference type="CDD" id="cd11642">
    <property type="entry name" value="SUMT"/>
    <property type="match status" value="1"/>
</dbReference>
<evidence type="ECO:0000256" key="1">
    <source>
        <dbReference type="ARBA" id="ARBA00005879"/>
    </source>
</evidence>
<dbReference type="EC" id="2.1.1.107" evidence="2"/>
<dbReference type="InterPro" id="IPR000878">
    <property type="entry name" value="4pyrrol_Mease"/>
</dbReference>
<keyword evidence="4 8" id="KW-0808">Transferase</keyword>
<proteinExistence type="inferred from homology"/>
<evidence type="ECO:0000256" key="6">
    <source>
        <dbReference type="ARBA" id="ARBA00023244"/>
    </source>
</evidence>
<dbReference type="PANTHER" id="PTHR45790:SF3">
    <property type="entry name" value="S-ADENOSYL-L-METHIONINE-DEPENDENT UROPORPHYRINOGEN III METHYLTRANSFERASE, CHLOROPLASTIC"/>
    <property type="match status" value="1"/>
</dbReference>
<dbReference type="InterPro" id="IPR014777">
    <property type="entry name" value="4pyrrole_Mease_sub1"/>
</dbReference>
<evidence type="ECO:0000256" key="5">
    <source>
        <dbReference type="ARBA" id="ARBA00022691"/>
    </source>
</evidence>
<evidence type="ECO:0000256" key="8">
    <source>
        <dbReference type="RuleBase" id="RU003960"/>
    </source>
</evidence>
<dbReference type="UniPathway" id="UPA00262">
    <property type="reaction ID" value="UER00211"/>
</dbReference>
<keyword evidence="11" id="KW-1185">Reference proteome</keyword>
<dbReference type="Gene3D" id="3.30.950.10">
    <property type="entry name" value="Methyltransferase, Cobalt-precorrin-4 Transmethylase, Domain 2"/>
    <property type="match status" value="1"/>
</dbReference>
<dbReference type="InterPro" id="IPR035996">
    <property type="entry name" value="4pyrrol_Methylase_sf"/>
</dbReference>
<dbReference type="PANTHER" id="PTHR45790">
    <property type="entry name" value="SIROHEME SYNTHASE-RELATED"/>
    <property type="match status" value="1"/>
</dbReference>
<dbReference type="OrthoDB" id="9815856at2"/>
<comment type="caution">
    <text evidence="10">The sequence shown here is derived from an EMBL/GenBank/DDBJ whole genome shotgun (WGS) entry which is preliminary data.</text>
</comment>
<dbReference type="Gene3D" id="3.40.1010.10">
    <property type="entry name" value="Cobalt-precorrin-4 Transmethylase, Domain 1"/>
    <property type="match status" value="1"/>
</dbReference>
<reference evidence="10 11" key="1">
    <citation type="submission" date="2013-07" db="EMBL/GenBank/DDBJ databases">
        <title>Thioclava pacifica DSM 10166 Genome Sequencing.</title>
        <authorList>
            <person name="Lai Q."/>
            <person name="Shao Z."/>
        </authorList>
    </citation>
    <scope>NUCLEOTIDE SEQUENCE [LARGE SCALE GENOMIC DNA]</scope>
    <source>
        <strain evidence="10 11">DSM 10166</strain>
    </source>
</reference>
<name>A0A074J7F2_9RHOB</name>
<dbReference type="PROSITE" id="PS00839">
    <property type="entry name" value="SUMT_1"/>
    <property type="match status" value="1"/>
</dbReference>
<evidence type="ECO:0000256" key="4">
    <source>
        <dbReference type="ARBA" id="ARBA00022679"/>
    </source>
</evidence>
<dbReference type="RefSeq" id="WP_051692665.1">
    <property type="nucleotide sequence ID" value="NZ_AUND01000038.1"/>
</dbReference>
<dbReference type="InterPro" id="IPR003043">
    <property type="entry name" value="Uropor_MeTrfase_CS"/>
</dbReference>
<dbReference type="eggNOG" id="COG0007">
    <property type="taxonomic scope" value="Bacteria"/>
</dbReference>
<evidence type="ECO:0000313" key="11">
    <source>
        <dbReference type="Proteomes" id="UP000027432"/>
    </source>
</evidence>
<evidence type="ECO:0000256" key="7">
    <source>
        <dbReference type="ARBA" id="ARBA00025705"/>
    </source>
</evidence>
<dbReference type="InterPro" id="IPR050161">
    <property type="entry name" value="Siro_Cobalamin_biosynth"/>
</dbReference>
<feature type="domain" description="Tetrapyrrole methylase" evidence="9">
    <location>
        <begin position="23"/>
        <end position="231"/>
    </location>
</feature>
<dbReference type="FunFam" id="3.40.1010.10:FF:000001">
    <property type="entry name" value="Siroheme synthase"/>
    <property type="match status" value="1"/>
</dbReference>
<organism evidence="10 11">
    <name type="scientific">Thioclava pacifica DSM 10166</name>
    <dbReference type="NCBI Taxonomy" id="1353537"/>
    <lineage>
        <taxon>Bacteria</taxon>
        <taxon>Pseudomonadati</taxon>
        <taxon>Pseudomonadota</taxon>
        <taxon>Alphaproteobacteria</taxon>
        <taxon>Rhodobacterales</taxon>
        <taxon>Paracoccaceae</taxon>
        <taxon>Thioclava</taxon>
    </lineage>
</organism>
<keyword evidence="5" id="KW-0949">S-adenosyl-L-methionine</keyword>
<dbReference type="PROSITE" id="PS00840">
    <property type="entry name" value="SUMT_2"/>
    <property type="match status" value="1"/>
</dbReference>
<dbReference type="InterPro" id="IPR006366">
    <property type="entry name" value="CobA/CysG_C"/>
</dbReference>
<dbReference type="EMBL" id="AUND01000038">
    <property type="protein sequence ID" value="KEO51518.1"/>
    <property type="molecule type" value="Genomic_DNA"/>
</dbReference>
<evidence type="ECO:0000313" key="10">
    <source>
        <dbReference type="EMBL" id="KEO51518.1"/>
    </source>
</evidence>
<evidence type="ECO:0000259" key="9">
    <source>
        <dbReference type="Pfam" id="PF00590"/>
    </source>
</evidence>
<comment type="similarity">
    <text evidence="1 8">Belongs to the precorrin methyltransferase family.</text>
</comment>
<keyword evidence="6" id="KW-0627">Porphyrin biosynthesis</keyword>
<protein>
    <recommendedName>
        <fullName evidence="2">uroporphyrinogen-III C-methyltransferase</fullName>
        <ecNumber evidence="2">2.1.1.107</ecNumber>
    </recommendedName>
</protein>
<sequence length="268" mass="28379">MTVLPVSLADAFLTPDRRKGGRISLVGAGPGAADLLTLRALNRLQEAEVVFYDRLVDPDVLEFCPQAERIYVGKEVGRHTWPQEKIDEVIVAAALQGRRVVRLKSGDPGVFGRATEELAAAAEHAIPVEIVPGVSAASAAGAALNRSLTERGATDRLVFATATCREGDETPEWVEVLRPGTTLALYMGVRKAPKIAADLIAAGVPGEAEVEIVASASTVREKIARTCLSEMAATIAREEIANPAIILIRYAKPLAQVCVQPVGVTAQA</sequence>
<dbReference type="Pfam" id="PF00590">
    <property type="entry name" value="TP_methylase"/>
    <property type="match status" value="1"/>
</dbReference>
<accession>A0A074J7F2</accession>
<evidence type="ECO:0000256" key="2">
    <source>
        <dbReference type="ARBA" id="ARBA00012162"/>
    </source>
</evidence>
<keyword evidence="3 8" id="KW-0489">Methyltransferase</keyword>
<dbReference type="InterPro" id="IPR014776">
    <property type="entry name" value="4pyrrole_Mease_sub2"/>
</dbReference>
<comment type="pathway">
    <text evidence="7">Porphyrin-containing compound metabolism; siroheme biosynthesis; precorrin-2 from uroporphyrinogen III: step 1/1.</text>
</comment>
<dbReference type="GO" id="GO:0004851">
    <property type="term" value="F:uroporphyrin-III C-methyltransferase activity"/>
    <property type="evidence" value="ECO:0007669"/>
    <property type="project" value="UniProtKB-EC"/>
</dbReference>
<dbReference type="AlphaFoldDB" id="A0A074J7F2"/>
<dbReference type="GO" id="GO:0032259">
    <property type="term" value="P:methylation"/>
    <property type="evidence" value="ECO:0007669"/>
    <property type="project" value="UniProtKB-KW"/>
</dbReference>
<dbReference type="NCBIfam" id="TIGR01469">
    <property type="entry name" value="cobA_cysG_Cterm"/>
    <property type="match status" value="1"/>
</dbReference>
<dbReference type="Proteomes" id="UP000027432">
    <property type="component" value="Unassembled WGS sequence"/>
</dbReference>
<dbReference type="NCBIfam" id="NF004790">
    <property type="entry name" value="PRK06136.1"/>
    <property type="match status" value="1"/>
</dbReference>
<dbReference type="GO" id="GO:0019354">
    <property type="term" value="P:siroheme biosynthetic process"/>
    <property type="evidence" value="ECO:0007669"/>
    <property type="project" value="UniProtKB-UniPathway"/>
</dbReference>
<dbReference type="SUPFAM" id="SSF53790">
    <property type="entry name" value="Tetrapyrrole methylase"/>
    <property type="match status" value="1"/>
</dbReference>
<dbReference type="STRING" id="1353537.TP2_11530"/>